<dbReference type="Proteomes" id="UP000570517">
    <property type="component" value="Unassembled WGS sequence"/>
</dbReference>
<comment type="caution">
    <text evidence="1">The sequence shown here is derived from an EMBL/GenBank/DDBJ whole genome shotgun (WGS) entry which is preliminary data.</text>
</comment>
<keyword evidence="2" id="KW-1185">Reference proteome</keyword>
<gene>
    <name evidence="1" type="ORF">HLY00_4406</name>
</gene>
<evidence type="ECO:0000313" key="1">
    <source>
        <dbReference type="EMBL" id="NVN52697.1"/>
    </source>
</evidence>
<reference evidence="1 2" key="1">
    <citation type="submission" date="2020-05" db="EMBL/GenBank/DDBJ databases">
        <title>Draft genome sequence of Mycobacterium hippocampi DL, isolated from European seabass, Dicentrarchus labrax, reared in fish farms.</title>
        <authorList>
            <person name="Stathopoulou P."/>
            <person name="Asimakis E."/>
            <person name="Tzokas K."/>
            <person name="Batargias C."/>
            <person name="Tsiamis G."/>
        </authorList>
    </citation>
    <scope>NUCLEOTIDE SEQUENCE [LARGE SCALE GENOMIC DNA]</scope>
    <source>
        <strain evidence="1 2">DL</strain>
    </source>
</reference>
<evidence type="ECO:0000313" key="2">
    <source>
        <dbReference type="Proteomes" id="UP000570517"/>
    </source>
</evidence>
<dbReference type="AlphaFoldDB" id="A0A850PUV4"/>
<organism evidence="1 2">
    <name type="scientific">Mycolicibacterium hippocampi</name>
    <dbReference type="NCBI Taxonomy" id="659824"/>
    <lineage>
        <taxon>Bacteria</taxon>
        <taxon>Bacillati</taxon>
        <taxon>Actinomycetota</taxon>
        <taxon>Actinomycetes</taxon>
        <taxon>Mycobacteriales</taxon>
        <taxon>Mycobacteriaceae</taxon>
        <taxon>Mycolicibacterium</taxon>
    </lineage>
</organism>
<protein>
    <submittedName>
        <fullName evidence="1">Uncharacterized protein</fullName>
    </submittedName>
</protein>
<name>A0A850PUV4_9MYCO</name>
<sequence length="230" mass="25435">MAVRIHSYADLLTMLDELVHDMKSASEQFDQGRLVEATTLATHIRKLVHQCDESDALIDQLGLQGQLTWVDTAGVPNPKTTSSSACLTLMKVCSGARRHAEYVPKLGMYPPAPIRTRDGGSIERGSRISFDHWWTNPVVKDYDGMVFSRKQLVLALARYGCDTADDAETAAACETLHSSRSLRWVVSGQKVWASTALESNPVMASIRQIGYETLQTIRQQRDIIEGTLAA</sequence>
<dbReference type="RefSeq" id="WP_256736305.1">
    <property type="nucleotide sequence ID" value="NZ_JABFYL010000045.1"/>
</dbReference>
<proteinExistence type="predicted"/>
<dbReference type="EMBL" id="JABFYL010000045">
    <property type="protein sequence ID" value="NVN52697.1"/>
    <property type="molecule type" value="Genomic_DNA"/>
</dbReference>
<accession>A0A850PUV4</accession>